<dbReference type="Proteomes" id="UP001153076">
    <property type="component" value="Unassembled WGS sequence"/>
</dbReference>
<comment type="caution">
    <text evidence="2">The sequence shown here is derived from an EMBL/GenBank/DDBJ whole genome shotgun (WGS) entry which is preliminary data.</text>
</comment>
<protein>
    <submittedName>
        <fullName evidence="2">Uncharacterized protein</fullName>
    </submittedName>
</protein>
<reference evidence="2" key="1">
    <citation type="submission" date="2022-04" db="EMBL/GenBank/DDBJ databases">
        <title>Carnegiea gigantea Genome sequencing and assembly v2.</title>
        <authorList>
            <person name="Copetti D."/>
            <person name="Sanderson M.J."/>
            <person name="Burquez A."/>
            <person name="Wojciechowski M.F."/>
        </authorList>
    </citation>
    <scope>NUCLEOTIDE SEQUENCE</scope>
    <source>
        <strain evidence="2">SGP5-SGP5p</strain>
        <tissue evidence="2">Aerial part</tissue>
    </source>
</reference>
<evidence type="ECO:0000313" key="3">
    <source>
        <dbReference type="Proteomes" id="UP001153076"/>
    </source>
</evidence>
<feature type="compositionally biased region" description="Polar residues" evidence="1">
    <location>
        <begin position="36"/>
        <end position="49"/>
    </location>
</feature>
<name>A0A9Q1JK55_9CARY</name>
<sequence>MDNMKASYMSMMIQFSLKCNRYLTTDNVTKEAPAQQRETSTEMQAQKSPPHSRHRGAADENVQECISPDDAYYCRPEFLEQLDKLESIAREKIQHRKRVVCSPPSFNLGISLQQEATAAPSAHPTPGTVLGAAASTEQQTDEGSEHAINPEKAPQTNKGINKAAEIHEINKAKQVVKRQQPKRMVT</sequence>
<accession>A0A9Q1JK55</accession>
<feature type="region of interest" description="Disordered" evidence="1">
    <location>
        <begin position="28"/>
        <end position="60"/>
    </location>
</feature>
<organism evidence="2 3">
    <name type="scientific">Carnegiea gigantea</name>
    <dbReference type="NCBI Taxonomy" id="171969"/>
    <lineage>
        <taxon>Eukaryota</taxon>
        <taxon>Viridiplantae</taxon>
        <taxon>Streptophyta</taxon>
        <taxon>Embryophyta</taxon>
        <taxon>Tracheophyta</taxon>
        <taxon>Spermatophyta</taxon>
        <taxon>Magnoliopsida</taxon>
        <taxon>eudicotyledons</taxon>
        <taxon>Gunneridae</taxon>
        <taxon>Pentapetalae</taxon>
        <taxon>Caryophyllales</taxon>
        <taxon>Cactineae</taxon>
        <taxon>Cactaceae</taxon>
        <taxon>Cactoideae</taxon>
        <taxon>Echinocereeae</taxon>
        <taxon>Carnegiea</taxon>
    </lineage>
</organism>
<gene>
    <name evidence="2" type="ORF">Cgig2_022436</name>
</gene>
<dbReference type="AlphaFoldDB" id="A0A9Q1JK55"/>
<dbReference type="EMBL" id="JAKOGI010001344">
    <property type="protein sequence ID" value="KAJ8426139.1"/>
    <property type="molecule type" value="Genomic_DNA"/>
</dbReference>
<keyword evidence="3" id="KW-1185">Reference proteome</keyword>
<feature type="region of interest" description="Disordered" evidence="1">
    <location>
        <begin position="117"/>
        <end position="162"/>
    </location>
</feature>
<evidence type="ECO:0000313" key="2">
    <source>
        <dbReference type="EMBL" id="KAJ8426139.1"/>
    </source>
</evidence>
<proteinExistence type="predicted"/>
<evidence type="ECO:0000256" key="1">
    <source>
        <dbReference type="SAM" id="MobiDB-lite"/>
    </source>
</evidence>